<dbReference type="SMART" id="SM00060">
    <property type="entry name" value="FN3"/>
    <property type="match status" value="4"/>
</dbReference>
<evidence type="ECO:0000256" key="7">
    <source>
        <dbReference type="ARBA" id="ARBA00023136"/>
    </source>
</evidence>
<keyword evidence="7 10" id="KW-0472">Membrane</keyword>
<dbReference type="PANTHER" id="PTHR48423:SF2">
    <property type="entry name" value="INTERLEUKIN-12 RECEPTOR SUBUNIT BETA-2"/>
    <property type="match status" value="1"/>
</dbReference>
<dbReference type="GO" id="GO:0005886">
    <property type="term" value="C:plasma membrane"/>
    <property type="evidence" value="ECO:0007669"/>
    <property type="project" value="UniProtKB-ARBA"/>
</dbReference>
<feature type="domain" description="Fibronectin type-III" evidence="11">
    <location>
        <begin position="334"/>
        <end position="428"/>
    </location>
</feature>
<evidence type="ECO:0000256" key="8">
    <source>
        <dbReference type="ARBA" id="ARBA00023170"/>
    </source>
</evidence>
<organism evidence="12 13">
    <name type="scientific">Periophthalmus magnuspinnatus</name>
    <dbReference type="NCBI Taxonomy" id="409849"/>
    <lineage>
        <taxon>Eukaryota</taxon>
        <taxon>Metazoa</taxon>
        <taxon>Chordata</taxon>
        <taxon>Craniata</taxon>
        <taxon>Vertebrata</taxon>
        <taxon>Euteleostomi</taxon>
        <taxon>Actinopterygii</taxon>
        <taxon>Neopterygii</taxon>
        <taxon>Teleostei</taxon>
        <taxon>Neoteleostei</taxon>
        <taxon>Acanthomorphata</taxon>
        <taxon>Gobiaria</taxon>
        <taxon>Gobiiformes</taxon>
        <taxon>Gobioidei</taxon>
        <taxon>Gobiidae</taxon>
        <taxon>Oxudercinae</taxon>
        <taxon>Periophthalmus</taxon>
    </lineage>
</organism>
<dbReference type="SUPFAM" id="SSF49265">
    <property type="entry name" value="Fibronectin type III"/>
    <property type="match status" value="3"/>
</dbReference>
<evidence type="ECO:0000256" key="4">
    <source>
        <dbReference type="ARBA" id="ARBA00022729"/>
    </source>
</evidence>
<sequence>MCTYKYTGVLVFVIQYITMSFTGVQIFSTLCTTGKILLRHIFLCEVPPGKPLNISCETTRNAGFIECKWKKGRETYEPTTYNISVNIGNGSWEYSHTVQDEGNCTIPQNIFHDNFTYHLMVSAHNHFGKSHSDPLTFTFNDIVVPEMPHITQIDFNESLVAVLHWKTHESFESLKPYIRVHTAGHWVSEIGDGLVHVAGLRPLTDYSFQVRTCTKRQQTDTNLHTARKMVCSKWSPSVWKKTPGKGPSEPLHVWRDSTLQQVAIVFWKPPPSHEYSGEVSQYEIDFGDGQKQEHRCAPMSECSARVPLLPPISVTAVTPYGTSPPATVPLTQSGPVLREVTPSVNSRTVTVSWTRPEQNEEVMNYVTECTTLPPTALHWKAVSKDHKYTTITGLMPGVLYNISVYAVTTSGVSAPSSSAVYSKELKPLFGPSMSVLVHEANKVLVKWDELPVEQRRGFITYYTIYYHVLSSTRSQLKGEFTSGPRQRWLDCPEGTLALQMSASTAAGEGPRGNLITSHPPAPSAGLVIVIVFIIMFFVAIIVNLMCWKCVRKRIKQKCIAWSPECLGDNLPKPINSNAIKLLGLDRSEPSLFSSFSDPPLSPISFLQDEREELYPFVHVEMGPSQTESTLLRPEFTNDIYNPSINLEYDNYKPQTTAFPVLEKNKEVEDSEGQNTSSHQFEEFSEGLLSNVQVELNDSQTEFNLIPSWSKTDDMNAVTMEKRADKMDSKPDLLLVKLSEESSNIALVDFFDNVDGVLASGYFPQITSPID</sequence>
<evidence type="ECO:0000256" key="2">
    <source>
        <dbReference type="ARBA" id="ARBA00008921"/>
    </source>
</evidence>
<comment type="subcellular location">
    <subcellularLocation>
        <location evidence="1">Membrane</location>
        <topology evidence="1">Single-pass type I membrane protein</topology>
    </subcellularLocation>
</comment>
<evidence type="ECO:0000256" key="5">
    <source>
        <dbReference type="ARBA" id="ARBA00022737"/>
    </source>
</evidence>
<dbReference type="Proteomes" id="UP000261520">
    <property type="component" value="Unplaced"/>
</dbReference>
<proteinExistence type="inferred from homology"/>
<keyword evidence="3 10" id="KW-0812">Transmembrane</keyword>
<dbReference type="CDD" id="cd00063">
    <property type="entry name" value="FN3"/>
    <property type="match status" value="1"/>
</dbReference>
<evidence type="ECO:0000256" key="3">
    <source>
        <dbReference type="ARBA" id="ARBA00022692"/>
    </source>
</evidence>
<feature type="transmembrane region" description="Helical" evidence="10">
    <location>
        <begin position="524"/>
        <end position="547"/>
    </location>
</feature>
<dbReference type="PANTHER" id="PTHR48423">
    <property type="entry name" value="INTERLEUKIN-27 RECEPTOR SUBUNIT ALPHA"/>
    <property type="match status" value="1"/>
</dbReference>
<comment type="similarity">
    <text evidence="2">Belongs to the type I cytokine receptor family. Type 2 subfamily.</text>
</comment>
<reference evidence="12" key="2">
    <citation type="submission" date="2025-09" db="UniProtKB">
        <authorList>
            <consortium name="Ensembl"/>
        </authorList>
    </citation>
    <scope>IDENTIFICATION</scope>
</reference>
<evidence type="ECO:0000259" key="11">
    <source>
        <dbReference type="PROSITE" id="PS50853"/>
    </source>
</evidence>
<evidence type="ECO:0000256" key="6">
    <source>
        <dbReference type="ARBA" id="ARBA00022989"/>
    </source>
</evidence>
<accession>A0A3B4ALY1</accession>
<evidence type="ECO:0000256" key="9">
    <source>
        <dbReference type="ARBA" id="ARBA00023180"/>
    </source>
</evidence>
<keyword evidence="13" id="KW-1185">Reference proteome</keyword>
<evidence type="ECO:0000256" key="10">
    <source>
        <dbReference type="SAM" id="Phobius"/>
    </source>
</evidence>
<dbReference type="InterPro" id="IPR036116">
    <property type="entry name" value="FN3_sf"/>
</dbReference>
<protein>
    <recommendedName>
        <fullName evidence="11">Fibronectin type-III domain-containing protein</fullName>
    </recommendedName>
</protein>
<reference evidence="12" key="1">
    <citation type="submission" date="2025-08" db="UniProtKB">
        <authorList>
            <consortium name="Ensembl"/>
        </authorList>
    </citation>
    <scope>IDENTIFICATION</scope>
</reference>
<dbReference type="InterPro" id="IPR052672">
    <property type="entry name" value="Type1_Cytokine_Rcpt_Type2"/>
</dbReference>
<keyword evidence="8" id="KW-0675">Receptor</keyword>
<dbReference type="Pfam" id="PF00041">
    <property type="entry name" value="fn3"/>
    <property type="match status" value="1"/>
</dbReference>
<evidence type="ECO:0000313" key="12">
    <source>
        <dbReference type="Ensembl" id="ENSPMGP00000017401.1"/>
    </source>
</evidence>
<dbReference type="InterPro" id="IPR013783">
    <property type="entry name" value="Ig-like_fold"/>
</dbReference>
<evidence type="ECO:0000313" key="13">
    <source>
        <dbReference type="Proteomes" id="UP000261520"/>
    </source>
</evidence>
<dbReference type="AlphaFoldDB" id="A0A3B4ALY1"/>
<dbReference type="STRING" id="409849.ENSPMGP00000017401"/>
<dbReference type="PROSITE" id="PS50853">
    <property type="entry name" value="FN3"/>
    <property type="match status" value="1"/>
</dbReference>
<dbReference type="Gene3D" id="2.60.40.10">
    <property type="entry name" value="Immunoglobulins"/>
    <property type="match status" value="3"/>
</dbReference>
<keyword evidence="5" id="KW-0677">Repeat</keyword>
<name>A0A3B4ALY1_9GOBI</name>
<dbReference type="Ensembl" id="ENSPMGT00000018578.1">
    <property type="protein sequence ID" value="ENSPMGP00000017401.1"/>
    <property type="gene ID" value="ENSPMGG00000014247.1"/>
</dbReference>
<evidence type="ECO:0000256" key="1">
    <source>
        <dbReference type="ARBA" id="ARBA00004479"/>
    </source>
</evidence>
<keyword evidence="6 10" id="KW-1133">Transmembrane helix</keyword>
<keyword evidence="9" id="KW-0325">Glycoprotein</keyword>
<keyword evidence="4" id="KW-0732">Signal</keyword>
<dbReference type="InterPro" id="IPR003961">
    <property type="entry name" value="FN3_dom"/>
</dbReference>